<evidence type="ECO:0000256" key="1">
    <source>
        <dbReference type="SAM" id="Phobius"/>
    </source>
</evidence>
<sequence length="188" mass="21113">MKLNQDMHLSEDQILLAVVGDEDLSPYYKEHLSSCLQCQEHKSRVEGDLSRLGRLARSLSPLPKRRLSLPAETRSFWIWSWRVKTAFGLAIAAILVIFVMGEQDIFKTIRSQKPVVQTRDTAGADTFEDEGLMTNITALSKNALPEEYMDIAAGSDPKIDEGFMEFMAPAVEDEPLSEDSNYKGDKPC</sequence>
<reference evidence="2" key="1">
    <citation type="submission" date="2018-01" db="EMBL/GenBank/DDBJ databases">
        <authorList>
            <person name="Regsiter A."/>
            <person name="William W."/>
        </authorList>
    </citation>
    <scope>NUCLEOTIDE SEQUENCE</scope>
    <source>
        <strain evidence="2">TRIP AH-1</strain>
    </source>
</reference>
<keyword evidence="1" id="KW-0472">Membrane</keyword>
<protein>
    <recommendedName>
        <fullName evidence="3">Zinc-finger domain-containing protein</fullName>
    </recommendedName>
</protein>
<organism evidence="2">
    <name type="scientific">uncultured Desulfobacterium sp</name>
    <dbReference type="NCBI Taxonomy" id="201089"/>
    <lineage>
        <taxon>Bacteria</taxon>
        <taxon>Pseudomonadati</taxon>
        <taxon>Thermodesulfobacteriota</taxon>
        <taxon>Desulfobacteria</taxon>
        <taxon>Desulfobacterales</taxon>
        <taxon>Desulfobacteriaceae</taxon>
        <taxon>Desulfobacterium</taxon>
        <taxon>environmental samples</taxon>
    </lineage>
</organism>
<proteinExistence type="predicted"/>
<accession>A0A445MQN1</accession>
<evidence type="ECO:0008006" key="3">
    <source>
        <dbReference type="Google" id="ProtNLM"/>
    </source>
</evidence>
<dbReference type="AlphaFoldDB" id="A0A445MQN1"/>
<keyword evidence="1" id="KW-1133">Transmembrane helix</keyword>
<gene>
    <name evidence="2" type="ORF">PITCH_A1010018</name>
</gene>
<dbReference type="EMBL" id="OJIN01000004">
    <property type="protein sequence ID" value="SPD71748.1"/>
    <property type="molecule type" value="Genomic_DNA"/>
</dbReference>
<keyword evidence="1" id="KW-0812">Transmembrane</keyword>
<feature type="transmembrane region" description="Helical" evidence="1">
    <location>
        <begin position="76"/>
        <end position="100"/>
    </location>
</feature>
<evidence type="ECO:0000313" key="2">
    <source>
        <dbReference type="EMBL" id="SPD71748.1"/>
    </source>
</evidence>
<name>A0A445MQN1_9BACT</name>